<evidence type="ECO:0000313" key="1">
    <source>
        <dbReference type="EMBL" id="OGN27626.1"/>
    </source>
</evidence>
<dbReference type="Proteomes" id="UP000178444">
    <property type="component" value="Unassembled WGS sequence"/>
</dbReference>
<dbReference type="AlphaFoldDB" id="A0A1F8GSK5"/>
<sequence length="89" mass="10665">METFVHPETKPEEVFFTNATARQFKMMRWKTKRKGSAAYDGEGNRQSYKNWFPVFLARSELENVKADLLTERKTWRQIMDQLDLNPSYK</sequence>
<proteinExistence type="predicted"/>
<protein>
    <submittedName>
        <fullName evidence="1">Uncharacterized protein</fullName>
    </submittedName>
</protein>
<gene>
    <name evidence="1" type="ORF">A2941_01380</name>
</gene>
<evidence type="ECO:0000313" key="2">
    <source>
        <dbReference type="Proteomes" id="UP000178444"/>
    </source>
</evidence>
<organism evidence="1 2">
    <name type="scientific">Candidatus Yanofskybacteria bacterium RIFCSPLOWO2_01_FULL_49_17</name>
    <dbReference type="NCBI Taxonomy" id="1802700"/>
    <lineage>
        <taxon>Bacteria</taxon>
        <taxon>Candidatus Yanofskyibacteriota</taxon>
    </lineage>
</organism>
<dbReference type="EMBL" id="MGKO01000008">
    <property type="protein sequence ID" value="OGN27626.1"/>
    <property type="molecule type" value="Genomic_DNA"/>
</dbReference>
<comment type="caution">
    <text evidence="1">The sequence shown here is derived from an EMBL/GenBank/DDBJ whole genome shotgun (WGS) entry which is preliminary data.</text>
</comment>
<name>A0A1F8GSK5_9BACT</name>
<reference evidence="1 2" key="1">
    <citation type="journal article" date="2016" name="Nat. Commun.">
        <title>Thousands of microbial genomes shed light on interconnected biogeochemical processes in an aquifer system.</title>
        <authorList>
            <person name="Anantharaman K."/>
            <person name="Brown C.T."/>
            <person name="Hug L.A."/>
            <person name="Sharon I."/>
            <person name="Castelle C.J."/>
            <person name="Probst A.J."/>
            <person name="Thomas B.C."/>
            <person name="Singh A."/>
            <person name="Wilkins M.J."/>
            <person name="Karaoz U."/>
            <person name="Brodie E.L."/>
            <person name="Williams K.H."/>
            <person name="Hubbard S.S."/>
            <person name="Banfield J.F."/>
        </authorList>
    </citation>
    <scope>NUCLEOTIDE SEQUENCE [LARGE SCALE GENOMIC DNA]</scope>
</reference>
<accession>A0A1F8GSK5</accession>